<dbReference type="eggNOG" id="KOG1455">
    <property type="taxonomic scope" value="Eukaryota"/>
</dbReference>
<feature type="domain" description="Serine aminopeptidase S33" evidence="1">
    <location>
        <begin position="26"/>
        <end position="289"/>
    </location>
</feature>
<dbReference type="Proteomes" id="UP000012174">
    <property type="component" value="Unassembled WGS sequence"/>
</dbReference>
<dbReference type="PANTHER" id="PTHR11614">
    <property type="entry name" value="PHOSPHOLIPASE-RELATED"/>
    <property type="match status" value="1"/>
</dbReference>
<evidence type="ECO:0000259" key="1">
    <source>
        <dbReference type="Pfam" id="PF12146"/>
    </source>
</evidence>
<dbReference type="OrthoDB" id="10249433at2759"/>
<proteinExistence type="predicted"/>
<dbReference type="InterPro" id="IPR022742">
    <property type="entry name" value="Hydrolase_4"/>
</dbReference>
<dbReference type="Pfam" id="PF12146">
    <property type="entry name" value="Hydrolase_4"/>
    <property type="match status" value="1"/>
</dbReference>
<dbReference type="InterPro" id="IPR051044">
    <property type="entry name" value="MAG_DAG_Lipase"/>
</dbReference>
<accession>M7TC24</accession>
<organism evidence="2 3">
    <name type="scientific">Eutypa lata (strain UCR-EL1)</name>
    <name type="common">Grapevine dieback disease fungus</name>
    <name type="synonym">Eutypa armeniacae</name>
    <dbReference type="NCBI Taxonomy" id="1287681"/>
    <lineage>
        <taxon>Eukaryota</taxon>
        <taxon>Fungi</taxon>
        <taxon>Dikarya</taxon>
        <taxon>Ascomycota</taxon>
        <taxon>Pezizomycotina</taxon>
        <taxon>Sordariomycetes</taxon>
        <taxon>Xylariomycetidae</taxon>
        <taxon>Xylariales</taxon>
        <taxon>Diatrypaceae</taxon>
        <taxon>Eutypa</taxon>
    </lineage>
</organism>
<name>M7TC24_EUTLA</name>
<dbReference type="HOGENOM" id="CLU_026209_5_1_1"/>
<protein>
    <submittedName>
        <fullName evidence="2">Putative alpha beta protein</fullName>
    </submittedName>
</protein>
<dbReference type="SUPFAM" id="SSF53474">
    <property type="entry name" value="alpha/beta-Hydrolases"/>
    <property type="match status" value="1"/>
</dbReference>
<keyword evidence="3" id="KW-1185">Reference proteome</keyword>
<sequence length="324" mass="35144">MVKISEGTFTVGGESLYTKTWLPDSPPKAKMVLIHGFSDHVNRYYGFFPYLAERGIAVYGFDQRGWGRSVKQPGDKGKTGPTSRVLADMAAFIEDKLKLSSNDDGDSDSGGDVPLFVLGHSMGGGQALALASSPESTPEAAVAARVRGWILEATFLGFAPALKPHWLTVMGGRLASHVVPNYQMVYDIPPELVSRDPEVQRDVAADALCHNTGTLGGLASMLDRTNQLASGAMKLSPKVVRSLLLCHGTGDQDTSIEKSREWFDRETPGVVRDATFVAYPDMYHQLHADYGKEAFYRDVADWILERTETKGGTPAPAPAPEAKL</sequence>
<dbReference type="STRING" id="1287681.M7TC24"/>
<dbReference type="KEGG" id="ela:UCREL1_5570"/>
<dbReference type="AlphaFoldDB" id="M7TC24"/>
<dbReference type="OMA" id="SYEGWSH"/>
<reference evidence="3" key="1">
    <citation type="journal article" date="2013" name="Genome Announc.">
        <title>Draft genome sequence of the grapevine dieback fungus Eutypa lata UCR-EL1.</title>
        <authorList>
            <person name="Blanco-Ulate B."/>
            <person name="Rolshausen P.E."/>
            <person name="Cantu D."/>
        </authorList>
    </citation>
    <scope>NUCLEOTIDE SEQUENCE [LARGE SCALE GENOMIC DNA]</scope>
    <source>
        <strain evidence="3">UCR-EL1</strain>
    </source>
</reference>
<dbReference type="InterPro" id="IPR029058">
    <property type="entry name" value="AB_hydrolase_fold"/>
</dbReference>
<gene>
    <name evidence="2" type="ORF">UCREL1_5570</name>
</gene>
<evidence type="ECO:0000313" key="2">
    <source>
        <dbReference type="EMBL" id="EMR67441.1"/>
    </source>
</evidence>
<dbReference type="EMBL" id="KB706433">
    <property type="protein sequence ID" value="EMR67441.1"/>
    <property type="molecule type" value="Genomic_DNA"/>
</dbReference>
<dbReference type="Gene3D" id="3.40.50.1820">
    <property type="entry name" value="alpha/beta hydrolase"/>
    <property type="match status" value="1"/>
</dbReference>
<evidence type="ECO:0000313" key="3">
    <source>
        <dbReference type="Proteomes" id="UP000012174"/>
    </source>
</evidence>